<proteinExistence type="predicted"/>
<dbReference type="AlphaFoldDB" id="A7HMB9"/>
<feature type="domain" description="ABC transporter" evidence="4">
    <location>
        <begin position="2"/>
        <end position="232"/>
    </location>
</feature>
<dbReference type="eggNOG" id="COG1131">
    <property type="taxonomic scope" value="Bacteria"/>
</dbReference>
<evidence type="ECO:0000256" key="3">
    <source>
        <dbReference type="ARBA" id="ARBA00022840"/>
    </source>
</evidence>
<dbReference type="SUPFAM" id="SSF52540">
    <property type="entry name" value="P-loop containing nucleoside triphosphate hydrolases"/>
    <property type="match status" value="1"/>
</dbReference>
<reference evidence="5 6" key="1">
    <citation type="submission" date="2007-07" db="EMBL/GenBank/DDBJ databases">
        <title>Complete sequence of Fervidobacterium nodosum Rt17-B1.</title>
        <authorList>
            <consortium name="US DOE Joint Genome Institute"/>
            <person name="Copeland A."/>
            <person name="Lucas S."/>
            <person name="Lapidus A."/>
            <person name="Barry K."/>
            <person name="Glavina del Rio T."/>
            <person name="Dalin E."/>
            <person name="Tice H."/>
            <person name="Pitluck S."/>
            <person name="Saunders E."/>
            <person name="Brettin T."/>
            <person name="Bruce D."/>
            <person name="Detter J.C."/>
            <person name="Han C."/>
            <person name="Schmutz J."/>
            <person name="Larimer F."/>
            <person name="Land M."/>
            <person name="Hauser L."/>
            <person name="Kyrpides N."/>
            <person name="Mikhailova N."/>
            <person name="Nelson K."/>
            <person name="Gogarten J.P."/>
            <person name="Noll K."/>
            <person name="Richardson P."/>
        </authorList>
    </citation>
    <scope>NUCLEOTIDE SEQUENCE [LARGE SCALE GENOMIC DNA]</scope>
    <source>
        <strain evidence="6">ATCC 35602 / DSM 5306 / Rt17-B1</strain>
    </source>
</reference>
<dbReference type="InterPro" id="IPR051782">
    <property type="entry name" value="ABC_Transporter_VariousFunc"/>
</dbReference>
<accession>A7HMB9</accession>
<dbReference type="HOGENOM" id="CLU_000604_1_2_0"/>
<dbReference type="PANTHER" id="PTHR42939">
    <property type="entry name" value="ABC TRANSPORTER ATP-BINDING PROTEIN ALBC-RELATED"/>
    <property type="match status" value="1"/>
</dbReference>
<dbReference type="CDD" id="cd03230">
    <property type="entry name" value="ABC_DR_subfamily_A"/>
    <property type="match status" value="1"/>
</dbReference>
<dbReference type="Proteomes" id="UP000002415">
    <property type="component" value="Chromosome"/>
</dbReference>
<reference evidence="5 6" key="2">
    <citation type="journal article" date="2009" name="Proc. Natl. Acad. Sci. U.S.A.">
        <title>On the chimeric nature, thermophilic origin, and phylogenetic placement of the Thermotogales.</title>
        <authorList>
            <person name="Zhaxybayeva O."/>
            <person name="Swithers K.S."/>
            <person name="Lapierre P."/>
            <person name="Fournier G.P."/>
            <person name="Bickhart D.M."/>
            <person name="DeBoy R.T."/>
            <person name="Nelson K.E."/>
            <person name="Nesbo C.L."/>
            <person name="Doolittle W.F."/>
            <person name="Gogarten J.P."/>
            <person name="Noll K.M."/>
        </authorList>
    </citation>
    <scope>NUCLEOTIDE SEQUENCE [LARGE SCALE GENOMIC DNA]</scope>
    <source>
        <strain evidence="6">ATCC 35602 / DSM 5306 / Rt17-B1</strain>
    </source>
</reference>
<evidence type="ECO:0000256" key="2">
    <source>
        <dbReference type="ARBA" id="ARBA00022741"/>
    </source>
</evidence>
<dbReference type="InterPro" id="IPR003593">
    <property type="entry name" value="AAA+_ATPase"/>
</dbReference>
<dbReference type="InterPro" id="IPR003439">
    <property type="entry name" value="ABC_transporter-like_ATP-bd"/>
</dbReference>
<dbReference type="KEGG" id="fno:Fnod_1205"/>
<evidence type="ECO:0000259" key="4">
    <source>
        <dbReference type="PROSITE" id="PS50893"/>
    </source>
</evidence>
<keyword evidence="3" id="KW-0067">ATP-binding</keyword>
<gene>
    <name evidence="5" type="ordered locus">Fnod_1205</name>
</gene>
<keyword evidence="1" id="KW-0813">Transport</keyword>
<dbReference type="EMBL" id="CP000771">
    <property type="protein sequence ID" value="ABS61052.1"/>
    <property type="molecule type" value="Genomic_DNA"/>
</dbReference>
<keyword evidence="6" id="KW-1185">Reference proteome</keyword>
<dbReference type="PANTHER" id="PTHR42939:SF1">
    <property type="entry name" value="ABC TRANSPORTER ATP-BINDING PROTEIN ALBC-RELATED"/>
    <property type="match status" value="1"/>
</dbReference>
<dbReference type="InterPro" id="IPR017871">
    <property type="entry name" value="ABC_transporter-like_CS"/>
</dbReference>
<name>A7HMB9_FERNB</name>
<dbReference type="Pfam" id="PF00005">
    <property type="entry name" value="ABC_tran"/>
    <property type="match status" value="1"/>
</dbReference>
<dbReference type="PROSITE" id="PS00211">
    <property type="entry name" value="ABC_TRANSPORTER_1"/>
    <property type="match status" value="1"/>
</dbReference>
<dbReference type="GO" id="GO:0016887">
    <property type="term" value="F:ATP hydrolysis activity"/>
    <property type="evidence" value="ECO:0007669"/>
    <property type="project" value="InterPro"/>
</dbReference>
<dbReference type="GO" id="GO:0005524">
    <property type="term" value="F:ATP binding"/>
    <property type="evidence" value="ECO:0007669"/>
    <property type="project" value="UniProtKB-KW"/>
</dbReference>
<dbReference type="PROSITE" id="PS50893">
    <property type="entry name" value="ABC_TRANSPORTER_2"/>
    <property type="match status" value="1"/>
</dbReference>
<dbReference type="OrthoDB" id="44991at2"/>
<keyword evidence="2" id="KW-0547">Nucleotide-binding</keyword>
<dbReference type="RefSeq" id="WP_011994362.1">
    <property type="nucleotide sequence ID" value="NC_009718.1"/>
</dbReference>
<dbReference type="InterPro" id="IPR027417">
    <property type="entry name" value="P-loop_NTPase"/>
</dbReference>
<sequence>MLKLINLSKEFLDENGQKKIALKNINAEFDYGNVVAVIGENGSGKSTLLNIIATFLKPSNGLVLLNEKNIFEDIKKYREMVSYVSEKGTFITELSVEDNLIYFSKIFKSNANIKDILERVGITHILKNKPSSLSKGQRQRLSLAISMLKNPKIVLLDEPAEGLDVETKEVVKSLVSEYKNTGKLVFYVTHDEDEIEDVCDKILVLKSGESLFCGSVEDFWREYEKFYRVTYIFGGEKRTKIMNLQELNKISGQLNIVHVRNLGLREIINLDEKNN</sequence>
<protein>
    <submittedName>
        <fullName evidence="5">ABC transporter related</fullName>
    </submittedName>
</protein>
<evidence type="ECO:0000256" key="1">
    <source>
        <dbReference type="ARBA" id="ARBA00022448"/>
    </source>
</evidence>
<dbReference type="Gene3D" id="3.40.50.300">
    <property type="entry name" value="P-loop containing nucleotide triphosphate hydrolases"/>
    <property type="match status" value="1"/>
</dbReference>
<organism evidence="5 6">
    <name type="scientific">Fervidobacterium nodosum (strain ATCC 35602 / DSM 5306 / Rt17-B1)</name>
    <dbReference type="NCBI Taxonomy" id="381764"/>
    <lineage>
        <taxon>Bacteria</taxon>
        <taxon>Thermotogati</taxon>
        <taxon>Thermotogota</taxon>
        <taxon>Thermotogae</taxon>
        <taxon>Thermotogales</taxon>
        <taxon>Fervidobacteriaceae</taxon>
        <taxon>Fervidobacterium</taxon>
    </lineage>
</organism>
<dbReference type="STRING" id="381764.Fnod_1205"/>
<evidence type="ECO:0000313" key="5">
    <source>
        <dbReference type="EMBL" id="ABS61052.1"/>
    </source>
</evidence>
<evidence type="ECO:0000313" key="6">
    <source>
        <dbReference type="Proteomes" id="UP000002415"/>
    </source>
</evidence>
<dbReference type="SMART" id="SM00382">
    <property type="entry name" value="AAA"/>
    <property type="match status" value="1"/>
</dbReference>